<keyword evidence="4" id="KW-1185">Reference proteome</keyword>
<dbReference type="InterPro" id="IPR016064">
    <property type="entry name" value="NAD/diacylglycerol_kinase_sf"/>
</dbReference>
<dbReference type="AlphaFoldDB" id="A0A9X4ATA9"/>
<dbReference type="GO" id="GO:0016301">
    <property type="term" value="F:kinase activity"/>
    <property type="evidence" value="ECO:0007669"/>
    <property type="project" value="UniProtKB-KW"/>
</dbReference>
<dbReference type="Gene3D" id="3.40.50.10330">
    <property type="entry name" value="Probable inorganic polyphosphate/atp-NAD kinase, domain 1"/>
    <property type="match status" value="1"/>
</dbReference>
<keyword evidence="3" id="KW-0808">Transferase</keyword>
<feature type="region of interest" description="Disordered" evidence="1">
    <location>
        <begin position="1"/>
        <end position="23"/>
    </location>
</feature>
<organism evidence="3 4">
    <name type="scientific">Polyangium jinanense</name>
    <dbReference type="NCBI Taxonomy" id="2829994"/>
    <lineage>
        <taxon>Bacteria</taxon>
        <taxon>Pseudomonadati</taxon>
        <taxon>Myxococcota</taxon>
        <taxon>Polyangia</taxon>
        <taxon>Polyangiales</taxon>
        <taxon>Polyangiaceae</taxon>
        <taxon>Polyangium</taxon>
    </lineage>
</organism>
<name>A0A9X4ATA9_9BACT</name>
<feature type="domain" description="DAGKc" evidence="2">
    <location>
        <begin position="1"/>
        <end position="137"/>
    </location>
</feature>
<evidence type="ECO:0000259" key="2">
    <source>
        <dbReference type="PROSITE" id="PS50146"/>
    </source>
</evidence>
<protein>
    <submittedName>
        <fullName evidence="3">Sphingosine kinase</fullName>
    </submittedName>
</protein>
<gene>
    <name evidence="3" type="ORF">KEG57_22820</name>
</gene>
<dbReference type="EMBL" id="JAGTJJ010000013">
    <property type="protein sequence ID" value="MDC3983361.1"/>
    <property type="molecule type" value="Genomic_DNA"/>
</dbReference>
<evidence type="ECO:0000256" key="1">
    <source>
        <dbReference type="SAM" id="MobiDB-lite"/>
    </source>
</evidence>
<comment type="caution">
    <text evidence="3">The sequence shown here is derived from an EMBL/GenBank/DDBJ whole genome shotgun (WGS) entry which is preliminary data.</text>
</comment>
<dbReference type="RefSeq" id="WP_272423526.1">
    <property type="nucleotide sequence ID" value="NZ_JAGTJJ010000013.1"/>
</dbReference>
<keyword evidence="3" id="KW-0418">Kinase</keyword>
<sequence length="337" mass="36807">MGGIGVVLNPRSRQNRRDPAAASRLARTLGDRGVVRTARTREDLARIAEDFRKLKIDVLGISGGDGTNHITLTGFLEVYSDEPLPPIAFLRGGTMNTVANAVGVPRGKPDGLLAALIARYNERGKGSLQVVERSTMRINDHYGFIFGTGAIHGYMAEYYRHPEPNPVHAASTLYEASKNVLLGLKTPVAERWEGSVELSGGVRLPMRDYLCIAAGTVDQIGLGFRPFYRSGHVPGRFHILGIHTTALGFVKKLPDIWQARPMGEEHTYDHLAEHAILEARSGVVRYVLDGDLHEQHGPLEMRVGPRVQIVVAHKAGIRPPGGSTFAFPPPWIQPGNS</sequence>
<dbReference type="Pfam" id="PF00781">
    <property type="entry name" value="DAGK_cat"/>
    <property type="match status" value="1"/>
</dbReference>
<accession>A0A9X4ATA9</accession>
<dbReference type="InterPro" id="IPR017438">
    <property type="entry name" value="ATP-NAD_kinase_N"/>
</dbReference>
<reference evidence="3 4" key="1">
    <citation type="submission" date="2021-04" db="EMBL/GenBank/DDBJ databases">
        <title>Genome analysis of Polyangium sp.</title>
        <authorList>
            <person name="Li Y."/>
            <person name="Wang J."/>
        </authorList>
    </citation>
    <scope>NUCLEOTIDE SEQUENCE [LARGE SCALE GENOMIC DNA]</scope>
    <source>
        <strain evidence="3 4">SDU14</strain>
    </source>
</reference>
<dbReference type="Proteomes" id="UP001151081">
    <property type="component" value="Unassembled WGS sequence"/>
</dbReference>
<evidence type="ECO:0000313" key="3">
    <source>
        <dbReference type="EMBL" id="MDC3983361.1"/>
    </source>
</evidence>
<dbReference type="InterPro" id="IPR001206">
    <property type="entry name" value="Diacylglycerol_kinase_cat_dom"/>
</dbReference>
<proteinExistence type="predicted"/>
<dbReference type="SMART" id="SM00046">
    <property type="entry name" value="DAGKc"/>
    <property type="match status" value="1"/>
</dbReference>
<evidence type="ECO:0000313" key="4">
    <source>
        <dbReference type="Proteomes" id="UP001151081"/>
    </source>
</evidence>
<dbReference type="SUPFAM" id="SSF111331">
    <property type="entry name" value="NAD kinase/diacylglycerol kinase-like"/>
    <property type="match status" value="1"/>
</dbReference>
<dbReference type="PROSITE" id="PS50146">
    <property type="entry name" value="DAGK"/>
    <property type="match status" value="1"/>
</dbReference>